<dbReference type="Pfam" id="PF02709">
    <property type="entry name" value="Glyco_transf_7C"/>
    <property type="match status" value="1"/>
</dbReference>
<dbReference type="CDD" id="cd06420">
    <property type="entry name" value="GT2_Chondriotin_Pol_N"/>
    <property type="match status" value="1"/>
</dbReference>
<evidence type="ECO:0000313" key="4">
    <source>
        <dbReference type="EMBL" id="PSX45842.1"/>
    </source>
</evidence>
<comment type="caution">
    <text evidence="4">The sequence shown here is derived from an EMBL/GenBank/DDBJ whole genome shotgun (WGS) entry which is preliminary data.</text>
</comment>
<evidence type="ECO:0000259" key="2">
    <source>
        <dbReference type="Pfam" id="PF00535"/>
    </source>
</evidence>
<dbReference type="PANTHER" id="PTHR43685:SF2">
    <property type="entry name" value="GLYCOSYLTRANSFERASE 2-LIKE DOMAIN-CONTAINING PROTEIN"/>
    <property type="match status" value="1"/>
</dbReference>
<dbReference type="Gene3D" id="3.90.550.10">
    <property type="entry name" value="Spore Coat Polysaccharide Biosynthesis Protein SpsA, Chain A"/>
    <property type="match status" value="1"/>
</dbReference>
<evidence type="ECO:0000259" key="3">
    <source>
        <dbReference type="Pfam" id="PF02709"/>
    </source>
</evidence>
<keyword evidence="1 4" id="KW-0808">Transferase</keyword>
<dbReference type="EMBL" id="PYOZ01000003">
    <property type="protein sequence ID" value="PSX45842.1"/>
    <property type="molecule type" value="Genomic_DNA"/>
</dbReference>
<sequence>MKTSLLISTYNSKSYLKAVLNSIRMQTVFPDEIIIADDGSSDGTAEMLINLKDTFPVPLIHVYQEDNGFRLSRIRNLAVKAASGDFIIMIDGDMFLTQNFIHSHIKNAEKGVLTQGARVKMKKELSFRVKDGYEFPNLFSWGIKGLRYRKHAINSPLLARIFTSTRNDIKNIRGCNLAFWKQDYESINGFDNDFGGWGREDSDFAQRLVNNGIKIKHVRCGCIGYHIWHTGNSQENLDINHELLLDTIKNKKVRCNNGIDQV</sequence>
<dbReference type="Pfam" id="PF00535">
    <property type="entry name" value="Glycos_transf_2"/>
    <property type="match status" value="1"/>
</dbReference>
<proteinExistence type="predicted"/>
<organism evidence="4 5">
    <name type="scientific">Photobacterium kishitanii</name>
    <dbReference type="NCBI Taxonomy" id="318456"/>
    <lineage>
        <taxon>Bacteria</taxon>
        <taxon>Pseudomonadati</taxon>
        <taxon>Pseudomonadota</taxon>
        <taxon>Gammaproteobacteria</taxon>
        <taxon>Vibrionales</taxon>
        <taxon>Vibrionaceae</taxon>
        <taxon>Photobacterium</taxon>
    </lineage>
</organism>
<dbReference type="SUPFAM" id="SSF53448">
    <property type="entry name" value="Nucleotide-diphospho-sugar transferases"/>
    <property type="match status" value="1"/>
</dbReference>
<feature type="domain" description="Galactosyltransferase C-terminal" evidence="3">
    <location>
        <begin position="165"/>
        <end position="220"/>
    </location>
</feature>
<protein>
    <submittedName>
        <fullName evidence="4">Family 2 glycosyl transferase</fullName>
    </submittedName>
</protein>
<accession>A0AAX0YW21</accession>
<reference evidence="4 5" key="1">
    <citation type="submission" date="2018-01" db="EMBL/GenBank/DDBJ databases">
        <title>Whole genome sequencing of Histamine producing bacteria.</title>
        <authorList>
            <person name="Butler K."/>
        </authorList>
    </citation>
    <scope>NUCLEOTIDE SEQUENCE [LARGE SCALE GENOMIC DNA]</scope>
    <source>
        <strain evidence="4 5">A1-4</strain>
    </source>
</reference>
<dbReference type="InterPro" id="IPR050834">
    <property type="entry name" value="Glycosyltransf_2"/>
</dbReference>
<dbReference type="RefSeq" id="WP_045043026.1">
    <property type="nucleotide sequence ID" value="NZ_JZTB01000012.1"/>
</dbReference>
<feature type="domain" description="Glycosyltransferase 2-like" evidence="2">
    <location>
        <begin position="4"/>
        <end position="131"/>
    </location>
</feature>
<gene>
    <name evidence="4" type="ORF">C0W53_07435</name>
</gene>
<dbReference type="InterPro" id="IPR029044">
    <property type="entry name" value="Nucleotide-diphossugar_trans"/>
</dbReference>
<dbReference type="Proteomes" id="UP000240728">
    <property type="component" value="Unassembled WGS sequence"/>
</dbReference>
<keyword evidence="5" id="KW-1185">Reference proteome</keyword>
<dbReference type="InterPro" id="IPR027791">
    <property type="entry name" value="Galactosyl_T_C"/>
</dbReference>
<evidence type="ECO:0000256" key="1">
    <source>
        <dbReference type="ARBA" id="ARBA00022679"/>
    </source>
</evidence>
<dbReference type="InterPro" id="IPR001173">
    <property type="entry name" value="Glyco_trans_2-like"/>
</dbReference>
<dbReference type="GO" id="GO:0016740">
    <property type="term" value="F:transferase activity"/>
    <property type="evidence" value="ECO:0007669"/>
    <property type="project" value="UniProtKB-KW"/>
</dbReference>
<dbReference type="AlphaFoldDB" id="A0AAX0YW21"/>
<name>A0AAX0YW21_9GAMM</name>
<evidence type="ECO:0000313" key="5">
    <source>
        <dbReference type="Proteomes" id="UP000240728"/>
    </source>
</evidence>
<dbReference type="PANTHER" id="PTHR43685">
    <property type="entry name" value="GLYCOSYLTRANSFERASE"/>
    <property type="match status" value="1"/>
</dbReference>